<dbReference type="HOGENOM" id="CLU_737851_0_0_1"/>
<dbReference type="InterPro" id="IPR002110">
    <property type="entry name" value="Ankyrin_rpt"/>
</dbReference>
<feature type="region of interest" description="Disordered" evidence="4">
    <location>
        <begin position="242"/>
        <end position="279"/>
    </location>
</feature>
<evidence type="ECO:0000256" key="2">
    <source>
        <dbReference type="ARBA" id="ARBA00023043"/>
    </source>
</evidence>
<gene>
    <name evidence="5" type="ORF">MELLADRAFT_115428</name>
</gene>
<sequence>MSTSSSSKRRHTHQEPPPFQDERSPSARLEKAIQTSSVNLVRRLLNTAINSDGSPLDPSQPDPVTRKTSLIVGAEVGDVEMCRMLIEEYHVESDAVSRDPENNTVIHLAASRGSTDIITLYHSHYPFVLDWANSEGMTALHVASQKGHETTVSLLLDLHADVELTDNEGNTCLHYAAGWGHLKIVLLLIDRGCPFWAKNNTASSSKKSYSKPLSSPTSSFTAKTVSHLICKDLEAIQDFRTRSGSTGTSLTSSSTGMGAPSPNLTTQFRSESPTMTGMTNLSNRLLPLQLSGVNERSGSGPSPSLRSRRSSGNLIGNLSNPNPPNGYTDHRNRAGSTDSDKSIGGGGGGLSRLSPIVVEGSVQMNHEVDYDDCIE</sequence>
<keyword evidence="2 3" id="KW-0040">ANK repeat</keyword>
<feature type="compositionally biased region" description="Low complexity" evidence="4">
    <location>
        <begin position="296"/>
        <end position="305"/>
    </location>
</feature>
<dbReference type="SMART" id="SM00248">
    <property type="entry name" value="ANK"/>
    <property type="match status" value="4"/>
</dbReference>
<dbReference type="SUPFAM" id="SSF48403">
    <property type="entry name" value="Ankyrin repeat"/>
    <property type="match status" value="1"/>
</dbReference>
<dbReference type="PANTHER" id="PTHR24171:SF9">
    <property type="entry name" value="ANKYRIN REPEAT DOMAIN-CONTAINING PROTEIN 39"/>
    <property type="match status" value="1"/>
</dbReference>
<name>F4RAD8_MELLP</name>
<dbReference type="Pfam" id="PF12796">
    <property type="entry name" value="Ank_2"/>
    <property type="match status" value="1"/>
</dbReference>
<dbReference type="Proteomes" id="UP000001072">
    <property type="component" value="Unassembled WGS sequence"/>
</dbReference>
<dbReference type="InParanoid" id="F4RAD8"/>
<dbReference type="PROSITE" id="PS50297">
    <property type="entry name" value="ANK_REP_REGION"/>
    <property type="match status" value="2"/>
</dbReference>
<evidence type="ECO:0000256" key="1">
    <source>
        <dbReference type="ARBA" id="ARBA00022737"/>
    </source>
</evidence>
<dbReference type="AlphaFoldDB" id="F4RAD8"/>
<proteinExistence type="predicted"/>
<dbReference type="KEGG" id="mlr:MELLADRAFT_115428"/>
<evidence type="ECO:0000313" key="6">
    <source>
        <dbReference type="Proteomes" id="UP000001072"/>
    </source>
</evidence>
<evidence type="ECO:0000313" key="5">
    <source>
        <dbReference type="EMBL" id="EGG10799.1"/>
    </source>
</evidence>
<feature type="repeat" description="ANK" evidence="3">
    <location>
        <begin position="135"/>
        <end position="167"/>
    </location>
</feature>
<keyword evidence="1" id="KW-0677">Repeat</keyword>
<dbReference type="GeneID" id="18925596"/>
<keyword evidence="6" id="KW-1185">Reference proteome</keyword>
<accession>F4RAD8</accession>
<dbReference type="EMBL" id="GL883094">
    <property type="protein sequence ID" value="EGG10799.1"/>
    <property type="molecule type" value="Genomic_DNA"/>
</dbReference>
<reference evidence="6" key="1">
    <citation type="journal article" date="2011" name="Proc. Natl. Acad. Sci. U.S.A.">
        <title>Obligate biotrophy features unraveled by the genomic analysis of rust fungi.</title>
        <authorList>
            <person name="Duplessis S."/>
            <person name="Cuomo C.A."/>
            <person name="Lin Y.-C."/>
            <person name="Aerts A."/>
            <person name="Tisserant E."/>
            <person name="Veneault-Fourrey C."/>
            <person name="Joly D.L."/>
            <person name="Hacquard S."/>
            <person name="Amselem J."/>
            <person name="Cantarel B.L."/>
            <person name="Chiu R."/>
            <person name="Coutinho P.M."/>
            <person name="Feau N."/>
            <person name="Field M."/>
            <person name="Frey P."/>
            <person name="Gelhaye E."/>
            <person name="Goldberg J."/>
            <person name="Grabherr M.G."/>
            <person name="Kodira C.D."/>
            <person name="Kohler A."/>
            <person name="Kuees U."/>
            <person name="Lindquist E.A."/>
            <person name="Lucas S.M."/>
            <person name="Mago R."/>
            <person name="Mauceli E."/>
            <person name="Morin E."/>
            <person name="Murat C."/>
            <person name="Pangilinan J.L."/>
            <person name="Park R."/>
            <person name="Pearson M."/>
            <person name="Quesneville H."/>
            <person name="Rouhier N."/>
            <person name="Sakthikumar S."/>
            <person name="Salamov A.A."/>
            <person name="Schmutz J."/>
            <person name="Selles B."/>
            <person name="Shapiro H."/>
            <person name="Tanguay P."/>
            <person name="Tuskan G.A."/>
            <person name="Henrissat B."/>
            <person name="Van de Peer Y."/>
            <person name="Rouze P."/>
            <person name="Ellis J.G."/>
            <person name="Dodds P.N."/>
            <person name="Schein J.E."/>
            <person name="Zhong S."/>
            <person name="Hamelin R.C."/>
            <person name="Grigoriev I.V."/>
            <person name="Szabo L.J."/>
            <person name="Martin F."/>
        </authorList>
    </citation>
    <scope>NUCLEOTIDE SEQUENCE [LARGE SCALE GENOMIC DNA]</scope>
    <source>
        <strain evidence="6">98AG31 / pathotype 3-4-7</strain>
    </source>
</reference>
<dbReference type="Gene3D" id="1.25.40.20">
    <property type="entry name" value="Ankyrin repeat-containing domain"/>
    <property type="match status" value="1"/>
</dbReference>
<feature type="region of interest" description="Disordered" evidence="4">
    <location>
        <begin position="292"/>
        <end position="350"/>
    </location>
</feature>
<dbReference type="RefSeq" id="XP_007406268.1">
    <property type="nucleotide sequence ID" value="XM_007406206.1"/>
</dbReference>
<dbReference type="VEuPathDB" id="FungiDB:MELLADRAFT_115428"/>
<feature type="compositionally biased region" description="Low complexity" evidence="4">
    <location>
        <begin position="243"/>
        <end position="258"/>
    </location>
</feature>
<dbReference type="eggNOG" id="KOG1082">
    <property type="taxonomic scope" value="Eukaryota"/>
</dbReference>
<feature type="region of interest" description="Disordered" evidence="4">
    <location>
        <begin position="1"/>
        <end position="28"/>
    </location>
</feature>
<evidence type="ECO:0000256" key="3">
    <source>
        <dbReference type="PROSITE-ProRule" id="PRU00023"/>
    </source>
</evidence>
<evidence type="ECO:0000256" key="4">
    <source>
        <dbReference type="SAM" id="MobiDB-lite"/>
    </source>
</evidence>
<dbReference type="PANTHER" id="PTHR24171">
    <property type="entry name" value="ANKYRIN REPEAT DOMAIN-CONTAINING PROTEIN 39-RELATED"/>
    <property type="match status" value="1"/>
</dbReference>
<dbReference type="STRING" id="747676.F4RAD8"/>
<dbReference type="PROSITE" id="PS50088">
    <property type="entry name" value="ANK_REPEAT"/>
    <property type="match status" value="2"/>
</dbReference>
<protein>
    <submittedName>
        <fullName evidence="5">Uncharacterized protein</fullName>
    </submittedName>
</protein>
<dbReference type="InterPro" id="IPR036770">
    <property type="entry name" value="Ankyrin_rpt-contain_sf"/>
</dbReference>
<dbReference type="OrthoDB" id="341259at2759"/>
<organism evidence="6">
    <name type="scientific">Melampsora larici-populina (strain 98AG31 / pathotype 3-4-7)</name>
    <name type="common">Poplar leaf rust fungus</name>
    <dbReference type="NCBI Taxonomy" id="747676"/>
    <lineage>
        <taxon>Eukaryota</taxon>
        <taxon>Fungi</taxon>
        <taxon>Dikarya</taxon>
        <taxon>Basidiomycota</taxon>
        <taxon>Pucciniomycotina</taxon>
        <taxon>Pucciniomycetes</taxon>
        <taxon>Pucciniales</taxon>
        <taxon>Melampsoraceae</taxon>
        <taxon>Melampsora</taxon>
    </lineage>
</organism>
<feature type="compositionally biased region" description="Polar residues" evidence="4">
    <location>
        <begin position="262"/>
        <end position="279"/>
    </location>
</feature>
<feature type="repeat" description="ANK" evidence="3">
    <location>
        <begin position="168"/>
        <end position="200"/>
    </location>
</feature>